<dbReference type="Gene3D" id="1.20.1270.60">
    <property type="entry name" value="Arfaptin homology (AH) domain/BAR domain"/>
    <property type="match status" value="1"/>
</dbReference>
<evidence type="ECO:0000256" key="1">
    <source>
        <dbReference type="ARBA" id="ARBA00004287"/>
    </source>
</evidence>
<dbReference type="InterPro" id="IPR035704">
    <property type="entry name" value="SNX8/Mvp1_PX"/>
</dbReference>
<dbReference type="PROSITE" id="PS50031">
    <property type="entry name" value="EH"/>
    <property type="match status" value="1"/>
</dbReference>
<dbReference type="Gene3D" id="3.30.1520.10">
    <property type="entry name" value="Phox-like domain"/>
    <property type="match status" value="1"/>
</dbReference>
<evidence type="ECO:0000313" key="5">
    <source>
        <dbReference type="EMBL" id="JAP70963.1"/>
    </source>
</evidence>
<evidence type="ECO:0000259" key="4">
    <source>
        <dbReference type="PROSITE" id="PS50195"/>
    </source>
</evidence>
<dbReference type="PANTHER" id="PTHR46571:SF1">
    <property type="entry name" value="SORTING NEXIN-8"/>
    <property type="match status" value="1"/>
</dbReference>
<dbReference type="InterPro" id="IPR000261">
    <property type="entry name" value="EH_dom"/>
</dbReference>
<proteinExistence type="evidence at transcript level"/>
<dbReference type="PROSITE" id="PS50195">
    <property type="entry name" value="PX"/>
    <property type="match status" value="1"/>
</dbReference>
<dbReference type="InterPro" id="IPR001683">
    <property type="entry name" value="PX_dom"/>
</dbReference>
<dbReference type="GO" id="GO:0005829">
    <property type="term" value="C:cytosol"/>
    <property type="evidence" value="ECO:0007669"/>
    <property type="project" value="GOC"/>
</dbReference>
<evidence type="ECO:0000256" key="2">
    <source>
        <dbReference type="ARBA" id="ARBA00010883"/>
    </source>
</evidence>
<dbReference type="GO" id="GO:0034498">
    <property type="term" value="P:early endosome to Golgi transport"/>
    <property type="evidence" value="ECO:0007669"/>
    <property type="project" value="TreeGrafter"/>
</dbReference>
<dbReference type="Gene3D" id="1.10.238.10">
    <property type="entry name" value="EF-hand"/>
    <property type="match status" value="1"/>
</dbReference>
<evidence type="ECO:0000259" key="3">
    <source>
        <dbReference type="PROSITE" id="PS50031"/>
    </source>
</evidence>
<protein>
    <submittedName>
        <fullName evidence="5">Putative sorting nexin</fullName>
    </submittedName>
</protein>
<dbReference type="GO" id="GO:0006886">
    <property type="term" value="P:intracellular protein transport"/>
    <property type="evidence" value="ECO:0007669"/>
    <property type="project" value="TreeGrafter"/>
</dbReference>
<dbReference type="CDD" id="cd06866">
    <property type="entry name" value="PX_SNX8_Mvp1p_like"/>
    <property type="match status" value="1"/>
</dbReference>
<comment type="similarity">
    <text evidence="2">Belongs to the sorting nexin family.</text>
</comment>
<dbReference type="PANTHER" id="PTHR46571">
    <property type="entry name" value="SORTING NEXIN-8"/>
    <property type="match status" value="1"/>
</dbReference>
<dbReference type="InterPro" id="IPR027267">
    <property type="entry name" value="AH/BAR_dom_sf"/>
</dbReference>
<sequence>MSIDLSIGAVPAIYKEVHAILNPSERAEVDRELYGKLLSSTNLPKSTLEQVWELSGARVGPVTRTSLYKSLALLALAQQGKQLDEKSLANLEAVPSPSLGTPLELREHLGLGRKMNLDVRTGADPRILGLSYGELLAQDTIRVALVPEKKGLILKHVVYEVSSQRYQSCVERRYNDFVALFDVLLQRFPYRAVPQLPPKRAMADSQFIEERRRALKRFLTLVARHPVLASDKAVSIFLTSSGTDVQTRLKDHFRNLPDEFLTSELARKSDELVSSDATVQFAVVREQLRQVYVCLGQLRDAAYRMVDRSKSAAVDVLVIGREFATLSNISKLESDWGTGGNEAWNVLQRALRSLQNLFTPVHEAHSEQSLHEEEEVLEELNLFLDLLVAYKALCDRHESGVVLGHHKAINRMVKKSTNSFGAVDPMKQAQELEHRTQFSLHCVHLESQLVYAHMEALAGITKALVRIQAAGHSKLGALWNSMAPAVSNMIPSATTPVPR</sequence>
<dbReference type="EMBL" id="GEFM01004833">
    <property type="protein sequence ID" value="JAP70963.1"/>
    <property type="molecule type" value="mRNA"/>
</dbReference>
<comment type="subcellular location">
    <subcellularLocation>
        <location evidence="1">Membrane</location>
        <topology evidence="1">Peripheral membrane protein</topology>
        <orientation evidence="1">Cytoplasmic side</orientation>
    </subcellularLocation>
</comment>
<feature type="domain" description="PX" evidence="4">
    <location>
        <begin position="137"/>
        <end position="244"/>
    </location>
</feature>
<dbReference type="GO" id="GO:0035091">
    <property type="term" value="F:phosphatidylinositol binding"/>
    <property type="evidence" value="ECO:0007669"/>
    <property type="project" value="InterPro"/>
</dbReference>
<accession>A0A131XUH8</accession>
<dbReference type="InterPro" id="IPR036871">
    <property type="entry name" value="PX_dom_sf"/>
</dbReference>
<dbReference type="SMART" id="SM00312">
    <property type="entry name" value="PX"/>
    <property type="match status" value="1"/>
</dbReference>
<dbReference type="SUPFAM" id="SSF64268">
    <property type="entry name" value="PX domain"/>
    <property type="match status" value="1"/>
</dbReference>
<dbReference type="InterPro" id="IPR028662">
    <property type="entry name" value="SNX8/Mvp1"/>
</dbReference>
<name>A0A131XUH8_IXORI</name>
<dbReference type="Pfam" id="PF00787">
    <property type="entry name" value="PX"/>
    <property type="match status" value="1"/>
</dbReference>
<dbReference type="GO" id="GO:0031901">
    <property type="term" value="C:early endosome membrane"/>
    <property type="evidence" value="ECO:0007669"/>
    <property type="project" value="TreeGrafter"/>
</dbReference>
<organism evidence="5">
    <name type="scientific">Ixodes ricinus</name>
    <name type="common">Common tick</name>
    <name type="synonym">Acarus ricinus</name>
    <dbReference type="NCBI Taxonomy" id="34613"/>
    <lineage>
        <taxon>Eukaryota</taxon>
        <taxon>Metazoa</taxon>
        <taxon>Ecdysozoa</taxon>
        <taxon>Arthropoda</taxon>
        <taxon>Chelicerata</taxon>
        <taxon>Arachnida</taxon>
        <taxon>Acari</taxon>
        <taxon>Parasitiformes</taxon>
        <taxon>Ixodida</taxon>
        <taxon>Ixodoidea</taxon>
        <taxon>Ixodidae</taxon>
        <taxon>Ixodinae</taxon>
        <taxon>Ixodes</taxon>
    </lineage>
</organism>
<feature type="domain" description="EH" evidence="3">
    <location>
        <begin position="10"/>
        <end position="55"/>
    </location>
</feature>
<dbReference type="AlphaFoldDB" id="A0A131XUH8"/>
<reference evidence="5" key="1">
    <citation type="submission" date="2016-02" db="EMBL/GenBank/DDBJ databases">
        <title>RNAseq analyses of the midgut from blood- or serum-fed Ixodes ricinus ticks.</title>
        <authorList>
            <person name="Perner J."/>
            <person name="Provaznik J."/>
            <person name="Schrenkova J."/>
            <person name="Urbanova V."/>
            <person name="Ribeiro J.M."/>
            <person name="Kopacek P."/>
        </authorList>
    </citation>
    <scope>NUCLEOTIDE SEQUENCE</scope>
    <source>
        <tissue evidence="5">Gut</tissue>
    </source>
</reference>